<dbReference type="EMBL" id="JBHSGB010000001">
    <property type="protein sequence ID" value="MFC4653760.1"/>
    <property type="molecule type" value="Genomic_DNA"/>
</dbReference>
<accession>A0ABV9JGB7</accession>
<name>A0ABV9JGB7_9GAMM</name>
<gene>
    <name evidence="1" type="ORF">ACFO3I_01850</name>
</gene>
<proteinExistence type="predicted"/>
<comment type="caution">
    <text evidence="1">The sequence shown here is derived from an EMBL/GenBank/DDBJ whole genome shotgun (WGS) entry which is preliminary data.</text>
</comment>
<evidence type="ECO:0000313" key="2">
    <source>
        <dbReference type="Proteomes" id="UP001595962"/>
    </source>
</evidence>
<protein>
    <submittedName>
        <fullName evidence="1">DUF6445 family protein</fullName>
    </submittedName>
</protein>
<dbReference type="Proteomes" id="UP001595962">
    <property type="component" value="Unassembled WGS sequence"/>
</dbReference>
<dbReference type="InterPro" id="IPR045617">
    <property type="entry name" value="DUF6445"/>
</dbReference>
<sequence>MSSVAAASPYALNPQLQPQILQLGAEQCPVLVLDQLLADSSTLLQQARQSQFSDVRSYLYPGVRAALPKAYVLEVLQALAPLVRQLYQIPPELKVQAGDCSFSLITKAPAGLKPMQRVPHFDTTDPYVFALLHYLDAGEHGGTGFFRQRSTGIDRVSDANKELYFNSLQQFVDAKGLADGYIQQGNEHFELYQALDYQPNRLLLYPGNLLHSGLVNPATDISAAIPGGRLTANLFIRFS</sequence>
<reference evidence="2" key="1">
    <citation type="journal article" date="2019" name="Int. J. Syst. Evol. Microbiol.">
        <title>The Global Catalogue of Microorganisms (GCM) 10K type strain sequencing project: providing services to taxonomists for standard genome sequencing and annotation.</title>
        <authorList>
            <consortium name="The Broad Institute Genomics Platform"/>
            <consortium name="The Broad Institute Genome Sequencing Center for Infectious Disease"/>
            <person name="Wu L."/>
            <person name="Ma J."/>
        </authorList>
    </citation>
    <scope>NUCLEOTIDE SEQUENCE [LARGE SCALE GENOMIC DNA]</scope>
    <source>
        <strain evidence="2">DT28</strain>
    </source>
</reference>
<dbReference type="RefSeq" id="WP_377331281.1">
    <property type="nucleotide sequence ID" value="NZ_JBHSGB010000001.1"/>
</dbReference>
<organism evidence="1 2">
    <name type="scientific">Rheinheimera marina</name>
    <dbReference type="NCBI Taxonomy" id="1774958"/>
    <lineage>
        <taxon>Bacteria</taxon>
        <taxon>Pseudomonadati</taxon>
        <taxon>Pseudomonadota</taxon>
        <taxon>Gammaproteobacteria</taxon>
        <taxon>Chromatiales</taxon>
        <taxon>Chromatiaceae</taxon>
        <taxon>Rheinheimera</taxon>
    </lineage>
</organism>
<evidence type="ECO:0000313" key="1">
    <source>
        <dbReference type="EMBL" id="MFC4653760.1"/>
    </source>
</evidence>
<keyword evidence="2" id="KW-1185">Reference proteome</keyword>
<dbReference type="Pfam" id="PF20043">
    <property type="entry name" value="DUF6445"/>
    <property type="match status" value="1"/>
</dbReference>